<dbReference type="RefSeq" id="WP_146964666.1">
    <property type="nucleotide sequence ID" value="NZ_AP019835.1"/>
</dbReference>
<proteinExistence type="predicted"/>
<evidence type="ECO:0000313" key="2">
    <source>
        <dbReference type="Proteomes" id="UP000321501"/>
    </source>
</evidence>
<organism evidence="1 2">
    <name type="scientific">Leptotrichia wadei</name>
    <dbReference type="NCBI Taxonomy" id="157687"/>
    <lineage>
        <taxon>Bacteria</taxon>
        <taxon>Fusobacteriati</taxon>
        <taxon>Fusobacteriota</taxon>
        <taxon>Fusobacteriia</taxon>
        <taxon>Fusobacteriales</taxon>
        <taxon>Leptotrichiaceae</taxon>
        <taxon>Leptotrichia</taxon>
    </lineage>
</organism>
<dbReference type="EMBL" id="AP019835">
    <property type="protein sequence ID" value="BBM50409.1"/>
    <property type="molecule type" value="Genomic_DNA"/>
</dbReference>
<name>A0A510KFF5_9FUSO</name>
<protein>
    <submittedName>
        <fullName evidence="1">Uncharacterized protein</fullName>
    </submittedName>
</protein>
<dbReference type="AlphaFoldDB" id="A0A510KFF5"/>
<sequence length="96" mass="11893">MYYLYIINCVVYNNEYYKFSNDFSQHIKEEIRKWGKWGYHPKEGGLYTYYFELDSSERNNAEKVEEVRQINIMFSELLKKIWDISTEIFEKDIYPF</sequence>
<accession>A0A510KFF5</accession>
<reference evidence="1 2" key="1">
    <citation type="submission" date="2019-07" db="EMBL/GenBank/DDBJ databases">
        <title>Complete Genome Sequence of Leptotrichia wadei Strain JMUB3934.</title>
        <authorList>
            <person name="Watanabe S."/>
            <person name="Cui L."/>
        </authorList>
    </citation>
    <scope>NUCLEOTIDE SEQUENCE [LARGE SCALE GENOMIC DNA]</scope>
    <source>
        <strain evidence="1 2">JMUB3934</strain>
    </source>
</reference>
<dbReference type="Proteomes" id="UP000321501">
    <property type="component" value="Chromosome"/>
</dbReference>
<gene>
    <name evidence="1" type="ORF">JMUB3934_1709</name>
</gene>
<evidence type="ECO:0000313" key="1">
    <source>
        <dbReference type="EMBL" id="BBM50409.1"/>
    </source>
</evidence>